<feature type="chain" id="PRO_5023008487" evidence="3">
    <location>
        <begin position="25"/>
        <end position="543"/>
    </location>
</feature>
<evidence type="ECO:0000256" key="3">
    <source>
        <dbReference type="SAM" id="SignalP"/>
    </source>
</evidence>
<keyword evidence="2" id="KW-1133">Transmembrane helix</keyword>
<dbReference type="EMBL" id="SJPQ01000001">
    <property type="protein sequence ID" value="TWT90816.1"/>
    <property type="molecule type" value="Genomic_DNA"/>
</dbReference>
<keyword evidence="2" id="KW-0812">Transmembrane</keyword>
<evidence type="ECO:0000313" key="4">
    <source>
        <dbReference type="EMBL" id="TWT90816.1"/>
    </source>
</evidence>
<keyword evidence="3" id="KW-0732">Signal</keyword>
<keyword evidence="5" id="KW-1185">Reference proteome</keyword>
<name>A0A5C5ZUC9_9BACT</name>
<gene>
    <name evidence="4" type="ORF">Mal64_12130</name>
</gene>
<keyword evidence="2" id="KW-0472">Membrane</keyword>
<evidence type="ECO:0000256" key="1">
    <source>
        <dbReference type="SAM" id="MobiDB-lite"/>
    </source>
</evidence>
<accession>A0A5C5ZUC9</accession>
<feature type="signal peptide" evidence="3">
    <location>
        <begin position="1"/>
        <end position="24"/>
    </location>
</feature>
<dbReference type="AlphaFoldDB" id="A0A5C5ZUC9"/>
<reference evidence="4 5" key="1">
    <citation type="submission" date="2019-02" db="EMBL/GenBank/DDBJ databases">
        <title>Deep-cultivation of Planctomycetes and their phenomic and genomic characterization uncovers novel biology.</title>
        <authorList>
            <person name="Wiegand S."/>
            <person name="Jogler M."/>
            <person name="Boedeker C."/>
            <person name="Pinto D."/>
            <person name="Vollmers J."/>
            <person name="Rivas-Marin E."/>
            <person name="Kohn T."/>
            <person name="Peeters S.H."/>
            <person name="Heuer A."/>
            <person name="Rast P."/>
            <person name="Oberbeckmann S."/>
            <person name="Bunk B."/>
            <person name="Jeske O."/>
            <person name="Meyerdierks A."/>
            <person name="Storesund J.E."/>
            <person name="Kallscheuer N."/>
            <person name="Luecker S."/>
            <person name="Lage O.M."/>
            <person name="Pohl T."/>
            <person name="Merkel B.J."/>
            <person name="Hornburger P."/>
            <person name="Mueller R.-W."/>
            <person name="Bruemmer F."/>
            <person name="Labrenz M."/>
            <person name="Spormann A.M."/>
            <person name="Op Den Camp H."/>
            <person name="Overmann J."/>
            <person name="Amann R."/>
            <person name="Jetten M.S.M."/>
            <person name="Mascher T."/>
            <person name="Medema M.H."/>
            <person name="Devos D.P."/>
            <person name="Kaster A.-K."/>
            <person name="Ovreas L."/>
            <person name="Rohde M."/>
            <person name="Galperin M.Y."/>
            <person name="Jogler C."/>
        </authorList>
    </citation>
    <scope>NUCLEOTIDE SEQUENCE [LARGE SCALE GENOMIC DNA]</scope>
    <source>
        <strain evidence="4 5">Mal64</strain>
    </source>
</reference>
<evidence type="ECO:0000256" key="2">
    <source>
        <dbReference type="SAM" id="Phobius"/>
    </source>
</evidence>
<dbReference type="OrthoDB" id="260790at2"/>
<organism evidence="4 5">
    <name type="scientific">Pseudobythopirellula maris</name>
    <dbReference type="NCBI Taxonomy" id="2527991"/>
    <lineage>
        <taxon>Bacteria</taxon>
        <taxon>Pseudomonadati</taxon>
        <taxon>Planctomycetota</taxon>
        <taxon>Planctomycetia</taxon>
        <taxon>Pirellulales</taxon>
        <taxon>Lacipirellulaceae</taxon>
        <taxon>Pseudobythopirellula</taxon>
    </lineage>
</organism>
<proteinExistence type="predicted"/>
<evidence type="ECO:0000313" key="5">
    <source>
        <dbReference type="Proteomes" id="UP000315440"/>
    </source>
</evidence>
<dbReference type="Proteomes" id="UP000315440">
    <property type="component" value="Unassembled WGS sequence"/>
</dbReference>
<dbReference type="RefSeq" id="WP_146398035.1">
    <property type="nucleotide sequence ID" value="NZ_SJPQ01000001.1"/>
</dbReference>
<protein>
    <submittedName>
        <fullName evidence="4">Uncharacterized protein</fullName>
    </submittedName>
</protein>
<feature type="transmembrane region" description="Helical" evidence="2">
    <location>
        <begin position="517"/>
        <end position="538"/>
    </location>
</feature>
<feature type="region of interest" description="Disordered" evidence="1">
    <location>
        <begin position="453"/>
        <end position="490"/>
    </location>
</feature>
<comment type="caution">
    <text evidence="4">The sequence shown here is derived from an EMBL/GenBank/DDBJ whole genome shotgun (WGS) entry which is preliminary data.</text>
</comment>
<sequence length="543" mass="58655" precursor="true">MTRPRPIFLIALAALLATAGMVRACPFCVAENRTLSEEIADSSVVLIGSLVVDEDARPDDPTLGGVLNPQDGTARFRVEQVLTGETLLGDEEQIEAIYFGDPQQDVAYLLRGVGEPPEWNIPLPLSDEAVAYVPKLIGLPESGADRMAFFQDYLEHSDSLLAQDAYDEFARAPYSDVQDLAPRMDPEQLMSWIEDPAVSPSRRRLYLTMLGVCGGKEDARRIERLLLSDSRTLKPAARVTVDAAVAAGAPLAAPLAADALLSAERQNKLGLDAMIACYITLSGKAGEGERAMDLIDRRFLADQQGDYSHVYSTLMALRFLAEESDAVPRERVLVSARLLLGSTDFADQVIPDLARWEDWSVLDRLEAMYIDPEAEGVQQYVREPIVAYLDVAAERGGELGERATAALARIEPVDEKAFKRARSLRAFGFLAQARPARDPLENGVRSGEEAVADQLAAQEGPSESSPSVPPLPQASEPTAATPSADETPGPARVVAETVADEPQTIEQTAPLTPPSRFVLLATPLVAGAICLGLFWIILRGGVA</sequence>